<dbReference type="Pfam" id="PF01476">
    <property type="entry name" value="LysM"/>
    <property type="match status" value="1"/>
</dbReference>
<feature type="compositionally biased region" description="Basic and acidic residues" evidence="1">
    <location>
        <begin position="179"/>
        <end position="191"/>
    </location>
</feature>
<dbReference type="InterPro" id="IPR052196">
    <property type="entry name" value="Bact_Kbp"/>
</dbReference>
<evidence type="ECO:0000313" key="3">
    <source>
        <dbReference type="EMBL" id="NQX45350.1"/>
    </source>
</evidence>
<protein>
    <submittedName>
        <fullName evidence="3">LysM peptidoglycan-binding domain-containing protein</fullName>
    </submittedName>
</protein>
<name>A0ABX2DLL3_9BACL</name>
<dbReference type="Gene3D" id="3.10.350.10">
    <property type="entry name" value="LysM domain"/>
    <property type="match status" value="1"/>
</dbReference>
<dbReference type="Proteomes" id="UP000711047">
    <property type="component" value="Unassembled WGS sequence"/>
</dbReference>
<sequence length="245" mass="27242">MPRGSRVPVPKVPKVAEGYSIELSFNNRAIWFELPVLPEEIEISGEGDGETYTITDLGQINVIKAPVLKTIQFESFFPAIPPGSTLPSYVSSANWGQPADYIMLIEDWMNKRKPIRFIFTSLGLKINLAMSIEIFNYKEVAGRPGDFEYELELKEYVFYAAKKVTLKTTPTASGTKTTAKKEPAKRADERAKPKTVTVKSGDTLMKIAKRELGDGGRWKEIQKLNGLTDAQLKTLKVGSVLKLPG</sequence>
<dbReference type="InterPro" id="IPR036779">
    <property type="entry name" value="LysM_dom_sf"/>
</dbReference>
<dbReference type="SMART" id="SM00257">
    <property type="entry name" value="LysM"/>
    <property type="match status" value="1"/>
</dbReference>
<dbReference type="SUPFAM" id="SSF54106">
    <property type="entry name" value="LysM domain"/>
    <property type="match status" value="1"/>
</dbReference>
<comment type="caution">
    <text evidence="3">The sequence shown here is derived from an EMBL/GenBank/DDBJ whole genome shotgun (WGS) entry which is preliminary data.</text>
</comment>
<dbReference type="PANTHER" id="PTHR34700:SF4">
    <property type="entry name" value="PHAGE-LIKE ELEMENT PBSX PROTEIN XKDP"/>
    <property type="match status" value="1"/>
</dbReference>
<gene>
    <name evidence="3" type="ORF">HQN87_08395</name>
</gene>
<reference evidence="3 4" key="1">
    <citation type="submission" date="2020-05" db="EMBL/GenBank/DDBJ databases">
        <title>Paenibacillus glebae, sp. nov., Paenibacillus humi sp. nov., Paenibacillus pedi sp. nov., Paenibacillus terrestris sp. nov. and Paenibacillus terricola sp. nov., isolated from a forest top soil sample.</title>
        <authorList>
            <person name="Qi S."/>
            <person name="Carlier A."/>
            <person name="Cnockaert M."/>
            <person name="Vandamme P."/>
        </authorList>
    </citation>
    <scope>NUCLEOTIDE SEQUENCE [LARGE SCALE GENOMIC DNA]</scope>
    <source>
        <strain evidence="3 4">LMG 29502</strain>
    </source>
</reference>
<keyword evidence="4" id="KW-1185">Reference proteome</keyword>
<dbReference type="InterPro" id="IPR018392">
    <property type="entry name" value="LysM"/>
</dbReference>
<dbReference type="CDD" id="cd00118">
    <property type="entry name" value="LysM"/>
    <property type="match status" value="1"/>
</dbReference>
<proteinExistence type="predicted"/>
<accession>A0ABX2DLL3</accession>
<evidence type="ECO:0000259" key="2">
    <source>
        <dbReference type="PROSITE" id="PS51782"/>
    </source>
</evidence>
<dbReference type="PROSITE" id="PS51782">
    <property type="entry name" value="LYSM"/>
    <property type="match status" value="1"/>
</dbReference>
<evidence type="ECO:0000313" key="4">
    <source>
        <dbReference type="Proteomes" id="UP000711047"/>
    </source>
</evidence>
<feature type="domain" description="LysM" evidence="2">
    <location>
        <begin position="194"/>
        <end position="243"/>
    </location>
</feature>
<feature type="region of interest" description="Disordered" evidence="1">
    <location>
        <begin position="170"/>
        <end position="191"/>
    </location>
</feature>
<dbReference type="PANTHER" id="PTHR34700">
    <property type="entry name" value="POTASSIUM BINDING PROTEIN KBP"/>
    <property type="match status" value="1"/>
</dbReference>
<dbReference type="EMBL" id="JABMKX010000004">
    <property type="protein sequence ID" value="NQX45350.1"/>
    <property type="molecule type" value="Genomic_DNA"/>
</dbReference>
<organism evidence="3 4">
    <name type="scientific">Paenibacillus tritici</name>
    <dbReference type="NCBI Taxonomy" id="1873425"/>
    <lineage>
        <taxon>Bacteria</taxon>
        <taxon>Bacillati</taxon>
        <taxon>Bacillota</taxon>
        <taxon>Bacilli</taxon>
        <taxon>Bacillales</taxon>
        <taxon>Paenibacillaceae</taxon>
        <taxon>Paenibacillus</taxon>
    </lineage>
</organism>
<evidence type="ECO:0000256" key="1">
    <source>
        <dbReference type="SAM" id="MobiDB-lite"/>
    </source>
</evidence>